<dbReference type="AlphaFoldDB" id="A0A0E1NXR3"/>
<dbReference type="GO" id="GO:0044384">
    <property type="term" value="C:host outer membrane"/>
    <property type="evidence" value="ECO:0007669"/>
    <property type="project" value="InterPro"/>
</dbReference>
<reference evidence="8 9" key="1">
    <citation type="journal article" date="2006" name="J. Bacteriol.">
        <title>Complete genome sequence of Yersinia pestis strains Antiqua and Nepal516: evidence of gene reduction in an emerging pathogen.</title>
        <authorList>
            <person name="Chain P.S."/>
            <person name="Hu P."/>
            <person name="Malfatti S.A."/>
            <person name="Radnedge L."/>
            <person name="Larimer F."/>
            <person name="Vergez L.M."/>
            <person name="Worsham P."/>
            <person name="Chu M.C."/>
            <person name="Andersen G.L."/>
        </authorList>
    </citation>
    <scope>NUCLEOTIDE SEQUENCE [LARGE SCALE GENOMIC DNA]</scope>
    <source>
        <strain evidence="8 9">Antiqua</strain>
    </source>
</reference>
<dbReference type="SMR" id="A0A0E1NXR3"/>
<feature type="chain" id="PRO_5007399700" evidence="6">
    <location>
        <begin position="24"/>
        <end position="179"/>
    </location>
</feature>
<dbReference type="InterPro" id="IPR011250">
    <property type="entry name" value="OMP/PagP_B-barrel"/>
</dbReference>
<evidence type="ECO:0000256" key="6">
    <source>
        <dbReference type="SAM" id="SignalP"/>
    </source>
</evidence>
<dbReference type="PRINTS" id="PR00316">
    <property type="entry name" value="ENTEROVIROMP"/>
</dbReference>
<dbReference type="SUPFAM" id="SSF56925">
    <property type="entry name" value="OMPA-like"/>
    <property type="match status" value="1"/>
</dbReference>
<feature type="domain" description="Outer membrane protein beta-barrel" evidence="7">
    <location>
        <begin position="11"/>
        <end position="179"/>
    </location>
</feature>
<proteinExistence type="predicted"/>
<feature type="signal peptide" evidence="6">
    <location>
        <begin position="1"/>
        <end position="23"/>
    </location>
</feature>
<protein>
    <submittedName>
        <fullName evidence="8">Attachment invasion locus protein</fullName>
    </submittedName>
</protein>
<dbReference type="InterPro" id="IPR000758">
    <property type="entry name" value="Enterovir_OMP"/>
</dbReference>
<dbReference type="HOGENOM" id="CLU_099385_1_0_6"/>
<dbReference type="PROSITE" id="PS00695">
    <property type="entry name" value="ENT_VIR_OMP_2"/>
    <property type="match status" value="1"/>
</dbReference>
<dbReference type="InterPro" id="IPR027385">
    <property type="entry name" value="Beta-barrel_OMP"/>
</dbReference>
<dbReference type="GO" id="GO:0009279">
    <property type="term" value="C:cell outer membrane"/>
    <property type="evidence" value="ECO:0007669"/>
    <property type="project" value="UniProtKB-SubCell"/>
</dbReference>
<dbReference type="GeneID" id="57976478"/>
<keyword evidence="3" id="KW-0812">Transmembrane</keyword>
<keyword evidence="4 6" id="KW-0732">Signal</keyword>
<dbReference type="InterPro" id="IPR051723">
    <property type="entry name" value="Bact_OM_Invasion-Related"/>
</dbReference>
<comment type="subcellular location">
    <subcellularLocation>
        <location evidence="1">Cell outer membrane</location>
        <topology evidence="1">Multi-pass membrane protein</topology>
    </subcellularLocation>
</comment>
<accession>A0A0E1NXR3</accession>
<dbReference type="PANTHER" id="PTHR35892">
    <property type="entry name" value="OUTER MEMBRANE PROTEIN PAGN-RELATED"/>
    <property type="match status" value="1"/>
</dbReference>
<keyword evidence="5" id="KW-0472">Membrane</keyword>
<name>A0A0E1NXR3_YERPA</name>
<dbReference type="KEGG" id="ypa:YPA_1547"/>
<gene>
    <name evidence="8" type="ordered locus">YPA_1547</name>
</gene>
<dbReference type="PANTHER" id="PTHR35892:SF2">
    <property type="entry name" value="OUTER MEMBRANE PROTEIN PAGN"/>
    <property type="match status" value="1"/>
</dbReference>
<dbReference type="EMBL" id="CP000308">
    <property type="protein sequence ID" value="ABG13513.1"/>
    <property type="molecule type" value="Genomic_DNA"/>
</dbReference>
<keyword evidence="2" id="KW-1134">Transmembrane beta strand</keyword>
<evidence type="ECO:0000256" key="3">
    <source>
        <dbReference type="ARBA" id="ARBA00022692"/>
    </source>
</evidence>
<evidence type="ECO:0000256" key="2">
    <source>
        <dbReference type="ARBA" id="ARBA00022452"/>
    </source>
</evidence>
<sequence length="179" mass="19518" precursor="true">MKWITTLAPLSLALSLGISVANAASDASNTVSFGYAQSTLKIDGEKIGKDNKGFNLKYRHELDSVLGIVASFTHTKQNYGMPGDSDGKRKVEYYSLMVGPSWRFNEFVSAYALIGATQGKSTHTKPRMVSNTVSKTSMGYGAGLQFNPVKHVAIDTAYEYAKIEDVKIGTWIVGVGYRF</sequence>
<evidence type="ECO:0000256" key="1">
    <source>
        <dbReference type="ARBA" id="ARBA00004571"/>
    </source>
</evidence>
<organism evidence="8 9">
    <name type="scientific">Yersinia pestis bv. Antiqua (strain Antiqua)</name>
    <dbReference type="NCBI Taxonomy" id="360102"/>
    <lineage>
        <taxon>Bacteria</taxon>
        <taxon>Pseudomonadati</taxon>
        <taxon>Pseudomonadota</taxon>
        <taxon>Gammaproteobacteria</taxon>
        <taxon>Enterobacterales</taxon>
        <taxon>Yersiniaceae</taxon>
        <taxon>Yersinia</taxon>
    </lineage>
</organism>
<dbReference type="Gene3D" id="2.40.160.20">
    <property type="match status" value="1"/>
</dbReference>
<evidence type="ECO:0000313" key="9">
    <source>
        <dbReference type="Proteomes" id="UP000001971"/>
    </source>
</evidence>
<dbReference type="Pfam" id="PF13505">
    <property type="entry name" value="OMP_b-brl"/>
    <property type="match status" value="1"/>
</dbReference>
<evidence type="ECO:0000256" key="5">
    <source>
        <dbReference type="ARBA" id="ARBA00023136"/>
    </source>
</evidence>
<dbReference type="PATRIC" id="fig|360102.15.peg.132"/>
<evidence type="ECO:0000259" key="7">
    <source>
        <dbReference type="Pfam" id="PF13505"/>
    </source>
</evidence>
<dbReference type="RefSeq" id="WP_002210646.1">
    <property type="nucleotide sequence ID" value="NC_008150.1"/>
</dbReference>
<evidence type="ECO:0000313" key="8">
    <source>
        <dbReference type="EMBL" id="ABG13513.1"/>
    </source>
</evidence>
<evidence type="ECO:0000256" key="4">
    <source>
        <dbReference type="ARBA" id="ARBA00022729"/>
    </source>
</evidence>
<dbReference type="Proteomes" id="UP000001971">
    <property type="component" value="Chromosome"/>
</dbReference>